<evidence type="ECO:0000259" key="2">
    <source>
        <dbReference type="Pfam" id="PF13460"/>
    </source>
</evidence>
<feature type="signal peptide" evidence="1">
    <location>
        <begin position="1"/>
        <end position="19"/>
    </location>
</feature>
<name>A0A7S2KBK0_9STRA</name>
<dbReference type="GO" id="GO:0016491">
    <property type="term" value="F:oxidoreductase activity"/>
    <property type="evidence" value="ECO:0007669"/>
    <property type="project" value="InterPro"/>
</dbReference>
<organism evidence="3">
    <name type="scientific">Leptocylindrus danicus</name>
    <dbReference type="NCBI Taxonomy" id="163516"/>
    <lineage>
        <taxon>Eukaryota</taxon>
        <taxon>Sar</taxon>
        <taxon>Stramenopiles</taxon>
        <taxon>Ochrophyta</taxon>
        <taxon>Bacillariophyta</taxon>
        <taxon>Coscinodiscophyceae</taxon>
        <taxon>Chaetocerotophycidae</taxon>
        <taxon>Leptocylindrales</taxon>
        <taxon>Leptocylindraceae</taxon>
        <taxon>Leptocylindrus</taxon>
    </lineage>
</organism>
<proteinExistence type="predicted"/>
<dbReference type="PANTHER" id="PTHR14194:SF86">
    <property type="entry name" value="OS05G0110300 PROTEIN"/>
    <property type="match status" value="1"/>
</dbReference>
<dbReference type="AlphaFoldDB" id="A0A7S2KBK0"/>
<dbReference type="EMBL" id="HBGY01012136">
    <property type="protein sequence ID" value="CAD9572007.1"/>
    <property type="molecule type" value="Transcribed_RNA"/>
</dbReference>
<reference evidence="3" key="1">
    <citation type="submission" date="2021-01" db="EMBL/GenBank/DDBJ databases">
        <authorList>
            <person name="Corre E."/>
            <person name="Pelletier E."/>
            <person name="Niang G."/>
            <person name="Scheremetjew M."/>
            <person name="Finn R."/>
            <person name="Kale V."/>
            <person name="Holt S."/>
            <person name="Cochrane G."/>
            <person name="Meng A."/>
            <person name="Brown T."/>
            <person name="Cohen L."/>
        </authorList>
    </citation>
    <scope>NUCLEOTIDE SEQUENCE</scope>
    <source>
        <strain evidence="3">B650</strain>
    </source>
</reference>
<dbReference type="Pfam" id="PF13460">
    <property type="entry name" value="NAD_binding_10"/>
    <property type="match status" value="1"/>
</dbReference>
<dbReference type="Gene3D" id="3.40.50.720">
    <property type="entry name" value="NAD(P)-binding Rossmann-like Domain"/>
    <property type="match status" value="1"/>
</dbReference>
<gene>
    <name evidence="3" type="ORF">LDAN0321_LOCUS7708</name>
</gene>
<evidence type="ECO:0000313" key="3">
    <source>
        <dbReference type="EMBL" id="CAD9572007.1"/>
    </source>
</evidence>
<dbReference type="InterPro" id="IPR016040">
    <property type="entry name" value="NAD(P)-bd_dom"/>
</dbReference>
<dbReference type="PANTHER" id="PTHR14194">
    <property type="entry name" value="NITROGEN METABOLIC REGULATION PROTEIN NMR-RELATED"/>
    <property type="match status" value="1"/>
</dbReference>
<dbReference type="InterPro" id="IPR044163">
    <property type="entry name" value="SARED1-like"/>
</dbReference>
<keyword evidence="1" id="KW-0732">Signal</keyword>
<dbReference type="InterPro" id="IPR036291">
    <property type="entry name" value="NAD(P)-bd_dom_sf"/>
</dbReference>
<dbReference type="CDD" id="cd05243">
    <property type="entry name" value="SDR_a5"/>
    <property type="match status" value="1"/>
</dbReference>
<protein>
    <recommendedName>
        <fullName evidence="2">NAD(P)-binding domain-containing protein</fullName>
    </recommendedName>
</protein>
<feature type="chain" id="PRO_5030700363" description="NAD(P)-binding domain-containing protein" evidence="1">
    <location>
        <begin position="20"/>
        <end position="306"/>
    </location>
</feature>
<feature type="domain" description="NAD(P)-binding" evidence="2">
    <location>
        <begin position="32"/>
        <end position="263"/>
    </location>
</feature>
<accession>A0A7S2KBK0</accession>
<evidence type="ECO:0000256" key="1">
    <source>
        <dbReference type="SAM" id="SignalP"/>
    </source>
</evidence>
<sequence length="306" mass="33612">MKAILQFVLLPCLVVVTHAYAAPPPLKVIVTGAAGRTGQLVFKKLHENQAFDVVGVVRTEKSAKKLMRKVNCGLGQVIVADVTSELNVEDDNYIRGLEEADAMIICTSAVPQIIKRSLFKTLINKLFRRQVKPPLFRFRPGQYPEKVDYEGQKAQINLAKNIGVKRIVLVSSMGGTDPTNFLNQIGKDENGEGDGDILIWKRRAEKYLLQSGLSYTIIHPGGLKDTPGGQKRLVLDVDDVLLKNKERQISRADVAELCVASLTVSAQKNVAFDCISVTPESDEEIVSAEDALVAFLTLGKTCDYSD</sequence>
<dbReference type="SUPFAM" id="SSF51735">
    <property type="entry name" value="NAD(P)-binding Rossmann-fold domains"/>
    <property type="match status" value="1"/>
</dbReference>